<dbReference type="SUPFAM" id="SSF52743">
    <property type="entry name" value="Subtilisin-like"/>
    <property type="match status" value="1"/>
</dbReference>
<dbReference type="Pfam" id="PF00082">
    <property type="entry name" value="Peptidase_S8"/>
    <property type="match status" value="1"/>
</dbReference>
<dbReference type="PANTHER" id="PTHR43806">
    <property type="entry name" value="PEPTIDASE S8"/>
    <property type="match status" value="1"/>
</dbReference>
<proteinExistence type="inferred from homology"/>
<dbReference type="PANTHER" id="PTHR43806:SF14">
    <property type="entry name" value="TRIPEPTIDYL-PEPTIDASE 2"/>
    <property type="match status" value="1"/>
</dbReference>
<dbReference type="InterPro" id="IPR036852">
    <property type="entry name" value="Peptidase_S8/S53_dom_sf"/>
</dbReference>
<evidence type="ECO:0000256" key="4">
    <source>
        <dbReference type="ARBA" id="ARBA00022825"/>
    </source>
</evidence>
<dbReference type="Proteomes" id="UP000887578">
    <property type="component" value="Unplaced"/>
</dbReference>
<name>A0A914P5H9_9BILA</name>
<evidence type="ECO:0000313" key="7">
    <source>
        <dbReference type="Proteomes" id="UP000887578"/>
    </source>
</evidence>
<dbReference type="InterPro" id="IPR000209">
    <property type="entry name" value="Peptidase_S8/S53_dom"/>
</dbReference>
<keyword evidence="3" id="KW-0378">Hydrolase</keyword>
<dbReference type="GO" id="GO:0004252">
    <property type="term" value="F:serine-type endopeptidase activity"/>
    <property type="evidence" value="ECO:0007669"/>
    <property type="project" value="InterPro"/>
</dbReference>
<sequence length="332" mass="37494">MMILFNKFQKNEKTIEDLMQWKDRIIDCIVWYDGKKWRACIDTSFLTTTKETWFSNLTDLKTLTNYDDNNYEFTNLINKWLYCINVLNDGNLLQIQCPHIDHASIVANVAAAFYPDKSSERPLFSSIPEQYSKISDEIFIIGSFFTSEIKDILPSGYNGETADTINKYSSKGPFLSTGARGIDFVAPGEAITNLPKWYPNKNTDFNGTSLAAPNAAGSIACLLSALKANEISYSPATIKMALANTAFLPKNANKLEFGNGIIQICDAFEFIKKSINFFPKNFIVPISVNDPKLEKGIIFVKSDEIQSKNYCVNIKPKFNTKWILKCTDQSFN</sequence>
<dbReference type="InterPro" id="IPR050131">
    <property type="entry name" value="Peptidase_S8_subtilisin-like"/>
</dbReference>
<reference evidence="8" key="1">
    <citation type="submission" date="2022-11" db="UniProtKB">
        <authorList>
            <consortium name="WormBaseParasite"/>
        </authorList>
    </citation>
    <scope>IDENTIFICATION</scope>
</reference>
<comment type="caution">
    <text evidence="5">Lacks conserved residue(s) required for the propagation of feature annotation.</text>
</comment>
<keyword evidence="2" id="KW-0645">Protease</keyword>
<keyword evidence="4" id="KW-0720">Serine protease</keyword>
<dbReference type="Gene3D" id="2.20.25.690">
    <property type="match status" value="1"/>
</dbReference>
<dbReference type="GO" id="GO:0005829">
    <property type="term" value="C:cytosol"/>
    <property type="evidence" value="ECO:0007669"/>
    <property type="project" value="TreeGrafter"/>
</dbReference>
<evidence type="ECO:0000259" key="6">
    <source>
        <dbReference type="Pfam" id="PF00082"/>
    </source>
</evidence>
<dbReference type="Gene3D" id="3.40.50.200">
    <property type="entry name" value="Peptidase S8/S53 domain"/>
    <property type="match status" value="1"/>
</dbReference>
<dbReference type="GO" id="GO:0006508">
    <property type="term" value="P:proteolysis"/>
    <property type="evidence" value="ECO:0007669"/>
    <property type="project" value="UniProtKB-KW"/>
</dbReference>
<evidence type="ECO:0000256" key="1">
    <source>
        <dbReference type="ARBA" id="ARBA00011073"/>
    </source>
</evidence>
<keyword evidence="7" id="KW-1185">Reference proteome</keyword>
<evidence type="ECO:0000313" key="8">
    <source>
        <dbReference type="WBParaSite" id="PDA_v2.g10329.t1"/>
    </source>
</evidence>
<evidence type="ECO:0000256" key="5">
    <source>
        <dbReference type="PROSITE-ProRule" id="PRU01240"/>
    </source>
</evidence>
<evidence type="ECO:0000256" key="3">
    <source>
        <dbReference type="ARBA" id="ARBA00022801"/>
    </source>
</evidence>
<dbReference type="PROSITE" id="PS00138">
    <property type="entry name" value="SUBTILASE_SER"/>
    <property type="match status" value="1"/>
</dbReference>
<dbReference type="PROSITE" id="PS51892">
    <property type="entry name" value="SUBTILASE"/>
    <property type="match status" value="1"/>
</dbReference>
<dbReference type="InterPro" id="IPR023828">
    <property type="entry name" value="Peptidase_S8_Ser-AS"/>
</dbReference>
<comment type="similarity">
    <text evidence="1 5">Belongs to the peptidase S8 family.</text>
</comment>
<protein>
    <submittedName>
        <fullName evidence="8">Peptidase S8/S53 domain-containing protein</fullName>
    </submittedName>
</protein>
<organism evidence="7 8">
    <name type="scientific">Panagrolaimus davidi</name>
    <dbReference type="NCBI Taxonomy" id="227884"/>
    <lineage>
        <taxon>Eukaryota</taxon>
        <taxon>Metazoa</taxon>
        <taxon>Ecdysozoa</taxon>
        <taxon>Nematoda</taxon>
        <taxon>Chromadorea</taxon>
        <taxon>Rhabditida</taxon>
        <taxon>Tylenchina</taxon>
        <taxon>Panagrolaimomorpha</taxon>
        <taxon>Panagrolaimoidea</taxon>
        <taxon>Panagrolaimidae</taxon>
        <taxon>Panagrolaimus</taxon>
    </lineage>
</organism>
<dbReference type="WBParaSite" id="PDA_v2.g10329.t1">
    <property type="protein sequence ID" value="PDA_v2.g10329.t1"/>
    <property type="gene ID" value="PDA_v2.g10329"/>
</dbReference>
<evidence type="ECO:0000256" key="2">
    <source>
        <dbReference type="ARBA" id="ARBA00022670"/>
    </source>
</evidence>
<dbReference type="GO" id="GO:0008240">
    <property type="term" value="F:tripeptidyl-peptidase activity"/>
    <property type="evidence" value="ECO:0007669"/>
    <property type="project" value="TreeGrafter"/>
</dbReference>
<accession>A0A914P5H9</accession>
<dbReference type="AlphaFoldDB" id="A0A914P5H9"/>
<feature type="domain" description="Peptidase S8/S53" evidence="6">
    <location>
        <begin position="137"/>
        <end position="260"/>
    </location>
</feature>